<evidence type="ECO:0000256" key="2">
    <source>
        <dbReference type="SAM" id="SignalP"/>
    </source>
</evidence>
<feature type="region of interest" description="Disordered" evidence="1">
    <location>
        <begin position="186"/>
        <end position="205"/>
    </location>
</feature>
<dbReference type="RefSeq" id="WP_104272494.1">
    <property type="nucleotide sequence ID" value="NZ_PSSW01000024.1"/>
</dbReference>
<sequence length="205" mass="22925">MLKVILVRSFVAALFFSFSVVAQSASYNADKGRDHGAWSSLKLSLGNYRFYRAINTSDYSDLRVLLDFDAEKCEPELQVHMDSSTSFAKSETIALTDLSIRVDRKPIHEALYEATSVSGERTVYGYVLAGSLPRLISEMRLGRMLRLKFAPFRDDLEPVYAELSLNGSRAALDRAAAMCKQEQVGPESYFDESSEANGGRAEDYF</sequence>
<dbReference type="EMBL" id="QRDH01000001">
    <property type="protein sequence ID" value="RDU42958.1"/>
    <property type="molecule type" value="Genomic_DNA"/>
</dbReference>
<evidence type="ECO:0000256" key="1">
    <source>
        <dbReference type="SAM" id="MobiDB-lite"/>
    </source>
</evidence>
<feature type="signal peptide" evidence="2">
    <location>
        <begin position="1"/>
        <end position="22"/>
    </location>
</feature>
<proteinExistence type="predicted"/>
<protein>
    <submittedName>
        <fullName evidence="3">Uncharacterized protein</fullName>
    </submittedName>
</protein>
<evidence type="ECO:0000313" key="4">
    <source>
        <dbReference type="Proteomes" id="UP000256431"/>
    </source>
</evidence>
<keyword evidence="4" id="KW-1185">Reference proteome</keyword>
<name>A0A3D8H8B8_9GAMM</name>
<accession>A0A3D8H8B8</accession>
<comment type="caution">
    <text evidence="3">The sequence shown here is derived from an EMBL/GenBank/DDBJ whole genome shotgun (WGS) entry which is preliminary data.</text>
</comment>
<evidence type="ECO:0000313" key="3">
    <source>
        <dbReference type="EMBL" id="RDU42958.1"/>
    </source>
</evidence>
<organism evidence="3 4">
    <name type="scientific">Marinobacter flavimaris</name>
    <dbReference type="NCBI Taxonomy" id="262076"/>
    <lineage>
        <taxon>Bacteria</taxon>
        <taxon>Pseudomonadati</taxon>
        <taxon>Pseudomonadota</taxon>
        <taxon>Gammaproteobacteria</taxon>
        <taxon>Pseudomonadales</taxon>
        <taxon>Marinobacteraceae</taxon>
        <taxon>Marinobacter</taxon>
    </lineage>
</organism>
<keyword evidence="2" id="KW-0732">Signal</keyword>
<gene>
    <name evidence="3" type="ORF">DXI23_04685</name>
</gene>
<feature type="chain" id="PRO_5017803198" evidence="2">
    <location>
        <begin position="23"/>
        <end position="205"/>
    </location>
</feature>
<reference evidence="3 4" key="1">
    <citation type="submission" date="2018-08" db="EMBL/GenBank/DDBJ databases">
        <title>Genome sequence of Marinobacter flavimaris KCTC 12185.</title>
        <authorList>
            <person name="Chun J."/>
            <person name="Kim B.-Y."/>
            <person name="Choi S.-B."/>
            <person name="Kwak M.-J."/>
        </authorList>
    </citation>
    <scope>NUCLEOTIDE SEQUENCE [LARGE SCALE GENOMIC DNA]</scope>
    <source>
        <strain evidence="3 4">KCTC 12185</strain>
    </source>
</reference>
<dbReference type="Proteomes" id="UP000256431">
    <property type="component" value="Unassembled WGS sequence"/>
</dbReference>
<dbReference type="AlphaFoldDB" id="A0A3D8H8B8"/>